<accession>A0A1X1RU34</accession>
<evidence type="ECO:0000313" key="2">
    <source>
        <dbReference type="EMBL" id="PIB73417.1"/>
    </source>
</evidence>
<protein>
    <submittedName>
        <fullName evidence="1">Uncharacterized protein</fullName>
    </submittedName>
</protein>
<reference evidence="1 3" key="1">
    <citation type="submission" date="2016-01" db="EMBL/GenBank/DDBJ databases">
        <title>The new phylogeny of the genus Mycobacterium.</title>
        <authorList>
            <person name="Tarcisio F."/>
            <person name="Conor M."/>
            <person name="Antonella G."/>
            <person name="Elisabetta G."/>
            <person name="Giulia F.S."/>
            <person name="Sara T."/>
            <person name="Anna F."/>
            <person name="Clotilde B."/>
            <person name="Roberto B."/>
            <person name="Veronica D.S."/>
            <person name="Fabio R."/>
            <person name="Monica P."/>
            <person name="Olivier J."/>
            <person name="Enrico T."/>
            <person name="Nicola S."/>
        </authorList>
    </citation>
    <scope>NUCLEOTIDE SEQUENCE [LARGE SCALE GENOMIC DNA]</scope>
    <source>
        <strain evidence="1 3">DSM 44243</strain>
    </source>
</reference>
<sequence>MLMRPVKPAEAAQARLFEEILQAEIAELRELAYRMAQSLDQQPASGSTGPAGHLLRIHSRIDEIHRLLNALRGRFPHSQRDAELQPE</sequence>
<dbReference type="EMBL" id="LQOM01000017">
    <property type="protein sequence ID" value="ORV17901.1"/>
    <property type="molecule type" value="Genomic_DNA"/>
</dbReference>
<organism evidence="1 3">
    <name type="scientific">Mycobacterium celatum</name>
    <dbReference type="NCBI Taxonomy" id="28045"/>
    <lineage>
        <taxon>Bacteria</taxon>
        <taxon>Bacillati</taxon>
        <taxon>Actinomycetota</taxon>
        <taxon>Actinomycetes</taxon>
        <taxon>Mycobacteriales</taxon>
        <taxon>Mycobacteriaceae</taxon>
        <taxon>Mycobacterium</taxon>
    </lineage>
</organism>
<proteinExistence type="predicted"/>
<name>A0A1X1RU34_MYCCE</name>
<gene>
    <name evidence="1" type="ORF">AWB95_05715</name>
    <name evidence="2" type="ORF">CQY23_23100</name>
</gene>
<dbReference type="EMBL" id="PDKV01000053">
    <property type="protein sequence ID" value="PIB73417.1"/>
    <property type="molecule type" value="Genomic_DNA"/>
</dbReference>
<dbReference type="Proteomes" id="UP000230971">
    <property type="component" value="Unassembled WGS sequence"/>
</dbReference>
<dbReference type="AlphaFoldDB" id="A0A1X1RU34"/>
<keyword evidence="3" id="KW-1185">Reference proteome</keyword>
<evidence type="ECO:0000313" key="3">
    <source>
        <dbReference type="Proteomes" id="UP000193907"/>
    </source>
</evidence>
<reference evidence="2 4" key="2">
    <citation type="journal article" date="2017" name="Infect. Genet. Evol.">
        <title>The new phylogeny of the genus Mycobacterium: The old and the news.</title>
        <authorList>
            <person name="Tortoli E."/>
            <person name="Fedrizzi T."/>
            <person name="Meehan C.J."/>
            <person name="Trovato A."/>
            <person name="Grottola A."/>
            <person name="Giacobazzi E."/>
            <person name="Serpini G.F."/>
            <person name="Tagliazucchi S."/>
            <person name="Fabio A."/>
            <person name="Bettua C."/>
            <person name="Bertorelli R."/>
            <person name="Frascaro F."/>
            <person name="De Sanctis V."/>
            <person name="Pecorari M."/>
            <person name="Jousson O."/>
            <person name="Segata N."/>
            <person name="Cirillo D.M."/>
        </authorList>
    </citation>
    <scope>NUCLEOTIDE SEQUENCE [LARGE SCALE GENOMIC DNA]</scope>
    <source>
        <strain evidence="2 4">NCTC 12882</strain>
    </source>
</reference>
<evidence type="ECO:0000313" key="1">
    <source>
        <dbReference type="EMBL" id="ORV17901.1"/>
    </source>
</evidence>
<dbReference type="Proteomes" id="UP000193907">
    <property type="component" value="Unassembled WGS sequence"/>
</dbReference>
<comment type="caution">
    <text evidence="1">The sequence shown here is derived from an EMBL/GenBank/DDBJ whole genome shotgun (WGS) entry which is preliminary data.</text>
</comment>
<evidence type="ECO:0000313" key="4">
    <source>
        <dbReference type="Proteomes" id="UP000230971"/>
    </source>
</evidence>